<keyword evidence="3" id="KW-0813">Transport</keyword>
<evidence type="ECO:0000256" key="8">
    <source>
        <dbReference type="ARBA" id="ARBA00023136"/>
    </source>
</evidence>
<feature type="domain" description="Cation efflux protein transmembrane" evidence="11">
    <location>
        <begin position="389"/>
        <end position="471"/>
    </location>
</feature>
<dbReference type="Pfam" id="PF16916">
    <property type="entry name" value="ZT_dimer"/>
    <property type="match status" value="1"/>
</dbReference>
<dbReference type="PANTHER" id="PTHR11562">
    <property type="entry name" value="CATION EFFLUX PROTEIN/ ZINC TRANSPORTER"/>
    <property type="match status" value="1"/>
</dbReference>
<keyword evidence="6 10" id="KW-1133">Transmembrane helix</keyword>
<accession>A0A1S4GZT7</accession>
<evidence type="ECO:0000256" key="1">
    <source>
        <dbReference type="ARBA" id="ARBA00004141"/>
    </source>
</evidence>
<keyword evidence="8 10" id="KW-0472">Membrane</keyword>
<reference evidence="13" key="3">
    <citation type="submission" date="2021-01" db="UniProtKB">
        <authorList>
            <consortium name="EnsemblMetazoa"/>
        </authorList>
    </citation>
    <scope>IDENTIFICATION</scope>
    <source>
        <strain evidence="13">PEST</strain>
    </source>
</reference>
<dbReference type="GO" id="GO:0071577">
    <property type="term" value="P:zinc ion transmembrane transport"/>
    <property type="evidence" value="ECO:0000318"/>
    <property type="project" value="GO_Central"/>
</dbReference>
<feature type="transmembrane region" description="Helical" evidence="10">
    <location>
        <begin position="442"/>
        <end position="463"/>
    </location>
</feature>
<reference evidence="13 14" key="1">
    <citation type="journal article" date="2002" name="Science">
        <title>The genome sequence of the malaria mosquito Anopheles gambiae.</title>
        <authorList>
            <person name="Holt R.A."/>
            <person name="Subramanian G.M."/>
            <person name="Halpern A."/>
            <person name="Sutton G.G."/>
            <person name="Charlab R."/>
            <person name="Nusskern D.R."/>
            <person name="Wincker P."/>
            <person name="Clark A.G."/>
            <person name="Ribeiro J.M."/>
            <person name="Wides R."/>
            <person name="Salzberg S.L."/>
            <person name="Loftus B."/>
            <person name="Yandell M."/>
            <person name="Majoros W.H."/>
            <person name="Rusch D.B."/>
            <person name="Lai Z."/>
            <person name="Kraft C.L."/>
            <person name="Abril J.F."/>
            <person name="Anthouard V."/>
            <person name="Arensburger P."/>
            <person name="Atkinson P.W."/>
            <person name="Baden H."/>
            <person name="de Berardinis V."/>
            <person name="Baldwin D."/>
            <person name="Benes V."/>
            <person name="Biedler J."/>
            <person name="Blass C."/>
            <person name="Bolanos R."/>
            <person name="Boscus D."/>
            <person name="Barnstead M."/>
            <person name="Cai S."/>
            <person name="Center A."/>
            <person name="Chaturverdi K."/>
            <person name="Christophides G.K."/>
            <person name="Chrystal M.A."/>
            <person name="Clamp M."/>
            <person name="Cravchik A."/>
            <person name="Curwen V."/>
            <person name="Dana A."/>
            <person name="Delcher A."/>
            <person name="Dew I."/>
            <person name="Evans C.A."/>
            <person name="Flanigan M."/>
            <person name="Grundschober-Freimoser A."/>
            <person name="Friedli L."/>
            <person name="Gu Z."/>
            <person name="Guan P."/>
            <person name="Guigo R."/>
            <person name="Hillenmeyer M.E."/>
            <person name="Hladun S.L."/>
            <person name="Hogan J.R."/>
            <person name="Hong Y.S."/>
            <person name="Hoover J."/>
            <person name="Jaillon O."/>
            <person name="Ke Z."/>
            <person name="Kodira C."/>
            <person name="Kokoza E."/>
            <person name="Koutsos A."/>
            <person name="Letunic I."/>
            <person name="Levitsky A."/>
            <person name="Liang Y."/>
            <person name="Lin J.J."/>
            <person name="Lobo N.F."/>
            <person name="Lopez J.R."/>
            <person name="Malek J.A."/>
            <person name="McIntosh T.C."/>
            <person name="Meister S."/>
            <person name="Miller J."/>
            <person name="Mobarry C."/>
            <person name="Mongin E."/>
            <person name="Murphy S.D."/>
            <person name="O'Brochta D.A."/>
            <person name="Pfannkoch C."/>
            <person name="Qi R."/>
            <person name="Regier M.A."/>
            <person name="Remington K."/>
            <person name="Shao H."/>
            <person name="Sharakhova M.V."/>
            <person name="Sitter C.D."/>
            <person name="Shetty J."/>
            <person name="Smith T.J."/>
            <person name="Strong R."/>
            <person name="Sun J."/>
            <person name="Thomasova D."/>
            <person name="Ton L.Q."/>
            <person name="Topalis P."/>
            <person name="Tu Z."/>
            <person name="Unger M.F."/>
            <person name="Walenz B."/>
            <person name="Wang A."/>
            <person name="Wang J."/>
            <person name="Wang M."/>
            <person name="Wang X."/>
            <person name="Woodford K.J."/>
            <person name="Wortman J.R."/>
            <person name="Wu M."/>
            <person name="Yao A."/>
            <person name="Zdobnov E.M."/>
            <person name="Zhang H."/>
            <person name="Zhao Q."/>
            <person name="Zhao S."/>
            <person name="Zhu S.C."/>
            <person name="Zhimulev I."/>
            <person name="Coluzzi M."/>
            <person name="della Torre A."/>
            <person name="Roth C.W."/>
            <person name="Louis C."/>
            <person name="Kalush F."/>
            <person name="Mural R.J."/>
            <person name="Myers E.W."/>
            <person name="Adams M.D."/>
            <person name="Smith H.O."/>
            <person name="Broder S."/>
            <person name="Gardner M.J."/>
            <person name="Fraser C.M."/>
            <person name="Birney E."/>
            <person name="Bork P."/>
            <person name="Brey P.T."/>
            <person name="Venter J.C."/>
            <person name="Weissenbach J."/>
            <person name="Kafatos F.C."/>
            <person name="Collins F.H."/>
            <person name="Hoffman S.L."/>
        </authorList>
    </citation>
    <scope>NUCLEOTIDE SEQUENCE [LARGE SCALE GENOMIC DNA]</scope>
    <source>
        <strain evidence="13 14">PEST</strain>
    </source>
</reference>
<dbReference type="AlphaFoldDB" id="A0A1S4GZT7"/>
<feature type="compositionally biased region" description="Basic and acidic residues" evidence="9">
    <location>
        <begin position="357"/>
        <end position="380"/>
    </location>
</feature>
<dbReference type="EMBL" id="AAAB01008984">
    <property type="status" value="NOT_ANNOTATED_CDS"/>
    <property type="molecule type" value="Genomic_DNA"/>
</dbReference>
<dbReference type="NCBIfam" id="TIGR01297">
    <property type="entry name" value="CDF"/>
    <property type="match status" value="2"/>
</dbReference>
<evidence type="ECO:0000256" key="6">
    <source>
        <dbReference type="ARBA" id="ARBA00022989"/>
    </source>
</evidence>
<protein>
    <submittedName>
        <fullName evidence="13">CzcD (Cation-efflux system membrane protein)</fullName>
    </submittedName>
</protein>
<evidence type="ECO:0000256" key="4">
    <source>
        <dbReference type="ARBA" id="ARBA00022692"/>
    </source>
</evidence>
<proteinExistence type="inferred from homology"/>
<dbReference type="InterPro" id="IPR050681">
    <property type="entry name" value="CDF/SLC30A"/>
</dbReference>
<feature type="compositionally biased region" description="Basic residues" evidence="9">
    <location>
        <begin position="203"/>
        <end position="232"/>
    </location>
</feature>
<feature type="compositionally biased region" description="Basic residues" evidence="9">
    <location>
        <begin position="381"/>
        <end position="392"/>
    </location>
</feature>
<dbReference type="SUPFAM" id="SSF160240">
    <property type="entry name" value="Cation efflux protein cytoplasmic domain-like"/>
    <property type="match status" value="1"/>
</dbReference>
<evidence type="ECO:0000259" key="12">
    <source>
        <dbReference type="Pfam" id="PF16916"/>
    </source>
</evidence>
<dbReference type="InParanoid" id="A0A1S4GZT7"/>
<dbReference type="EnsemblMetazoa" id="AGAP008982-RA">
    <property type="protein sequence ID" value="AGAP008982-PA"/>
    <property type="gene ID" value="AGAP008982"/>
</dbReference>
<feature type="compositionally biased region" description="Polar residues" evidence="9">
    <location>
        <begin position="282"/>
        <end position="299"/>
    </location>
</feature>
<comment type="similarity">
    <text evidence="2">Belongs to the cation diffusion facilitator (CDF) transporter (TC 2.A.4) family. SLC30A subfamily.</text>
</comment>
<keyword evidence="5" id="KW-0864">Zinc transport</keyword>
<evidence type="ECO:0000256" key="2">
    <source>
        <dbReference type="ARBA" id="ARBA00008873"/>
    </source>
</evidence>
<feature type="transmembrane region" description="Helical" evidence="10">
    <location>
        <begin position="176"/>
        <end position="193"/>
    </location>
</feature>
<dbReference type="Gene3D" id="1.20.1510.10">
    <property type="entry name" value="Cation efflux protein transmembrane domain"/>
    <property type="match status" value="2"/>
</dbReference>
<feature type="transmembrane region" description="Helical" evidence="10">
    <location>
        <begin position="141"/>
        <end position="164"/>
    </location>
</feature>
<feature type="transmembrane region" description="Helical" evidence="10">
    <location>
        <begin position="413"/>
        <end position="436"/>
    </location>
</feature>
<feature type="transmembrane region" description="Helical" evidence="10">
    <location>
        <begin position="103"/>
        <end position="120"/>
    </location>
</feature>
<dbReference type="PANTHER" id="PTHR11562:SF84">
    <property type="entry name" value="LD05335P"/>
    <property type="match status" value="1"/>
</dbReference>
<sequence length="552" mass="61253">MTSYIEVSIHSEPEDDDHHDLSDLELQQCNSSGSRQHLLQSITNLSKPDCLFTSAAQSSNESYGKAEKRKLMWATLFTVAFMTAEFVGGYLSGSLAIMTDAAHLLSDCISFVIAIISIWISNRPADTRMSFGYRRVEVLGALLSIFGIWALTAVLVVMSANRLIEGDYEIDADTMIIVAILGVVMNIATAFILHGSCSVVPHSHSHGHSHGGHGHHSHSHSHGHSHISRPRSKTPQLVAPRLSLSRSCSPLPRRMLRAQSCDEKKCDKLEQLIIPNYPPSPQTGSPLSSRQNSRHNSFALTDHKQRPSLDTILTNARLKLHKESLRHRMSIDAGLNSPDLISSSKLAYSRISTEPESSTRGHSEDEERGGDRLDASSPDHHAHHHHHHHHHQEQHCAEDVVQDDSSNLNVRAAIIHVIGDFIQSIGVLVAAIVIKFAPHLKAFDPICTFVFSLIVLITTVRIFRDSMRILVDAVPVDVSLERLSAELAYIEGVKTVHDLRVWSVSTGWNVMTVHLMIDPLANASEILATADHIARHDFRIKHSTVQIEKMHF</sequence>
<evidence type="ECO:0000256" key="7">
    <source>
        <dbReference type="ARBA" id="ARBA00023065"/>
    </source>
</evidence>
<keyword evidence="14" id="KW-1185">Reference proteome</keyword>
<keyword evidence="4 10" id="KW-0812">Transmembrane</keyword>
<dbReference type="InterPro" id="IPR036837">
    <property type="entry name" value="Cation_efflux_CTD_sf"/>
</dbReference>
<feature type="domain" description="Cation efflux protein cytoplasmic" evidence="12">
    <location>
        <begin position="478"/>
        <end position="549"/>
    </location>
</feature>
<feature type="region of interest" description="Disordered" evidence="9">
    <location>
        <begin position="203"/>
        <end position="235"/>
    </location>
</feature>
<evidence type="ECO:0000313" key="14">
    <source>
        <dbReference type="Proteomes" id="UP000007062"/>
    </source>
</evidence>
<dbReference type="InterPro" id="IPR002524">
    <property type="entry name" value="Cation_efflux"/>
</dbReference>
<feature type="region of interest" description="Disordered" evidence="9">
    <location>
        <begin position="349"/>
        <end position="399"/>
    </location>
</feature>
<keyword evidence="7" id="KW-0406">Ion transport</keyword>
<evidence type="ECO:0000313" key="13">
    <source>
        <dbReference type="EnsemblMetazoa" id="AGAP008982-PA"/>
    </source>
</evidence>
<evidence type="ECO:0000259" key="11">
    <source>
        <dbReference type="Pfam" id="PF01545"/>
    </source>
</evidence>
<organism evidence="13 14">
    <name type="scientific">Anopheles gambiae</name>
    <name type="common">African malaria mosquito</name>
    <dbReference type="NCBI Taxonomy" id="7165"/>
    <lineage>
        <taxon>Eukaryota</taxon>
        <taxon>Metazoa</taxon>
        <taxon>Ecdysozoa</taxon>
        <taxon>Arthropoda</taxon>
        <taxon>Hexapoda</taxon>
        <taxon>Insecta</taxon>
        <taxon>Pterygota</taxon>
        <taxon>Neoptera</taxon>
        <taxon>Endopterygota</taxon>
        <taxon>Diptera</taxon>
        <taxon>Nematocera</taxon>
        <taxon>Culicoidea</taxon>
        <taxon>Culicidae</taxon>
        <taxon>Anophelinae</taxon>
        <taxon>Anopheles</taxon>
    </lineage>
</organism>
<dbReference type="InterPro" id="IPR058533">
    <property type="entry name" value="Cation_efflux_TM"/>
</dbReference>
<feature type="region of interest" description="Disordered" evidence="9">
    <location>
        <begin position="274"/>
        <end position="306"/>
    </location>
</feature>
<dbReference type="VEuPathDB" id="VectorBase:AGAP008982"/>
<dbReference type="GO" id="GO:0005886">
    <property type="term" value="C:plasma membrane"/>
    <property type="evidence" value="ECO:0000318"/>
    <property type="project" value="GO_Central"/>
</dbReference>
<evidence type="ECO:0000256" key="9">
    <source>
        <dbReference type="SAM" id="MobiDB-lite"/>
    </source>
</evidence>
<dbReference type="Pfam" id="PF01545">
    <property type="entry name" value="Cation_efflux"/>
    <property type="match status" value="2"/>
</dbReference>
<dbReference type="Proteomes" id="UP000007062">
    <property type="component" value="Chromosome 3R"/>
</dbReference>
<evidence type="ECO:0000256" key="3">
    <source>
        <dbReference type="ARBA" id="ARBA00022448"/>
    </source>
</evidence>
<name>A0A1S4GZT7_ANOGA</name>
<dbReference type="InterPro" id="IPR027470">
    <property type="entry name" value="Cation_efflux_CTD"/>
</dbReference>
<dbReference type="GO" id="GO:0010043">
    <property type="term" value="P:response to zinc ion"/>
    <property type="evidence" value="ECO:0000318"/>
    <property type="project" value="GO_Central"/>
</dbReference>
<dbReference type="VEuPathDB" id="VectorBase:AGAMI1_011761"/>
<comment type="subcellular location">
    <subcellularLocation>
        <location evidence="1">Membrane</location>
        <topology evidence="1">Multi-pass membrane protein</topology>
    </subcellularLocation>
</comment>
<dbReference type="GO" id="GO:0005385">
    <property type="term" value="F:zinc ion transmembrane transporter activity"/>
    <property type="evidence" value="ECO:0000318"/>
    <property type="project" value="GO_Central"/>
</dbReference>
<evidence type="ECO:0000256" key="10">
    <source>
        <dbReference type="SAM" id="Phobius"/>
    </source>
</evidence>
<dbReference type="SUPFAM" id="SSF161111">
    <property type="entry name" value="Cation efflux protein transmembrane domain-like"/>
    <property type="match status" value="1"/>
</dbReference>
<feature type="transmembrane region" description="Helical" evidence="10">
    <location>
        <begin position="71"/>
        <end position="91"/>
    </location>
</feature>
<dbReference type="FunCoup" id="A0A1S4GZT7">
    <property type="interactions" value="69"/>
</dbReference>
<feature type="domain" description="Cation efflux protein transmembrane" evidence="11">
    <location>
        <begin position="73"/>
        <end position="195"/>
    </location>
</feature>
<dbReference type="OMA" id="AHILHIH"/>
<keyword evidence="5" id="KW-0862">Zinc</keyword>
<evidence type="ECO:0000256" key="5">
    <source>
        <dbReference type="ARBA" id="ARBA00022906"/>
    </source>
</evidence>
<reference evidence="13 14" key="2">
    <citation type="journal article" date="2004" name="Trends Parasitol.">
        <title>The Anopheles gambiae genome: an update.</title>
        <authorList>
            <person name="Mongin E."/>
            <person name="Louis C."/>
            <person name="Holt R.A."/>
            <person name="Birney E."/>
            <person name="Collins F.H."/>
        </authorList>
    </citation>
    <scope>NUCLEOTIDE SEQUENCE [LARGE SCALE GENOMIC DNA]</scope>
    <source>
        <strain evidence="13 14">PEST</strain>
    </source>
</reference>
<dbReference type="InterPro" id="IPR027469">
    <property type="entry name" value="Cation_efflux_TMD_sf"/>
</dbReference>